<keyword evidence="6 9" id="KW-0067">ATP-binding</keyword>
<evidence type="ECO:0000256" key="1">
    <source>
        <dbReference type="ARBA" id="ARBA00004202"/>
    </source>
</evidence>
<dbReference type="PROSITE" id="PS50893">
    <property type="entry name" value="ABC_TRANSPORTER_2"/>
    <property type="match status" value="1"/>
</dbReference>
<evidence type="ECO:0000256" key="3">
    <source>
        <dbReference type="ARBA" id="ARBA00022448"/>
    </source>
</evidence>
<comment type="similarity">
    <text evidence="2">Belongs to the ABC transporter superfamily.</text>
</comment>
<dbReference type="PROSITE" id="PS00211">
    <property type="entry name" value="ABC_TRANSPORTER_1"/>
    <property type="match status" value="1"/>
</dbReference>
<dbReference type="RefSeq" id="WP_150942873.1">
    <property type="nucleotide sequence ID" value="NZ_VCMV01000009.1"/>
</dbReference>
<evidence type="ECO:0000256" key="6">
    <source>
        <dbReference type="ARBA" id="ARBA00022840"/>
    </source>
</evidence>
<keyword evidence="10" id="KW-1185">Reference proteome</keyword>
<dbReference type="Proteomes" id="UP000325684">
    <property type="component" value="Unassembled WGS sequence"/>
</dbReference>
<dbReference type="FunFam" id="3.40.50.300:FF:000020">
    <property type="entry name" value="Amino acid ABC transporter ATP-binding component"/>
    <property type="match status" value="1"/>
</dbReference>
<dbReference type="GO" id="GO:0015424">
    <property type="term" value="F:ABC-type amino acid transporter activity"/>
    <property type="evidence" value="ECO:0007669"/>
    <property type="project" value="InterPro"/>
</dbReference>
<dbReference type="InterPro" id="IPR003593">
    <property type="entry name" value="AAA+_ATPase"/>
</dbReference>
<dbReference type="PIRSF" id="PIRSF039085">
    <property type="entry name" value="ABC_ATPase_HisP"/>
    <property type="match status" value="1"/>
</dbReference>
<evidence type="ECO:0000256" key="4">
    <source>
        <dbReference type="ARBA" id="ARBA00022475"/>
    </source>
</evidence>
<dbReference type="EMBL" id="VCMV01000009">
    <property type="protein sequence ID" value="KAB0268059.1"/>
    <property type="molecule type" value="Genomic_DNA"/>
</dbReference>
<organism evidence="9 10">
    <name type="scientific">Microvirga brassicacearum</name>
    <dbReference type="NCBI Taxonomy" id="2580413"/>
    <lineage>
        <taxon>Bacteria</taxon>
        <taxon>Pseudomonadati</taxon>
        <taxon>Pseudomonadota</taxon>
        <taxon>Alphaproteobacteria</taxon>
        <taxon>Hyphomicrobiales</taxon>
        <taxon>Methylobacteriaceae</taxon>
        <taxon>Microvirga</taxon>
    </lineage>
</organism>
<dbReference type="InterPro" id="IPR017871">
    <property type="entry name" value="ABC_transporter-like_CS"/>
</dbReference>
<dbReference type="GO" id="GO:0005524">
    <property type="term" value="F:ATP binding"/>
    <property type="evidence" value="ECO:0007669"/>
    <property type="project" value="UniProtKB-KW"/>
</dbReference>
<evidence type="ECO:0000313" key="10">
    <source>
        <dbReference type="Proteomes" id="UP000325684"/>
    </source>
</evidence>
<dbReference type="Gene3D" id="3.40.50.300">
    <property type="entry name" value="P-loop containing nucleotide triphosphate hydrolases"/>
    <property type="match status" value="1"/>
</dbReference>
<name>A0A5N3PEB9_9HYPH</name>
<keyword evidence="7" id="KW-0472">Membrane</keyword>
<dbReference type="GO" id="GO:0016887">
    <property type="term" value="F:ATP hydrolysis activity"/>
    <property type="evidence" value="ECO:0007669"/>
    <property type="project" value="InterPro"/>
</dbReference>
<evidence type="ECO:0000259" key="8">
    <source>
        <dbReference type="PROSITE" id="PS50893"/>
    </source>
</evidence>
<dbReference type="PANTHER" id="PTHR43166">
    <property type="entry name" value="AMINO ACID IMPORT ATP-BINDING PROTEIN"/>
    <property type="match status" value="1"/>
</dbReference>
<comment type="caution">
    <text evidence="9">The sequence shown here is derived from an EMBL/GenBank/DDBJ whole genome shotgun (WGS) entry which is preliminary data.</text>
</comment>
<sequence>MIPAILARDLRKSFGSVSVLRGVSLDVQPGEVFGIIGPSGSGKSTFLRCLNSLETIDSGDLYVNGEFVGYCFERGNLRELSDREQSAQRMRIGMVFQRFNLFAHMTALENVTSGPIIVKKLSRVDAGEQGRHLLDQVGLAGLYDRYPVQLSGGQQQRVAIARAMAMDPEILLFDEPTSALDPELVDEVLETIRQLAQQGRTMVVVTHELLFARDVCDRIAFMDQGQLIECAPAEDLFATPQKQRTRDFLQRFNVSEPS</sequence>
<evidence type="ECO:0000256" key="5">
    <source>
        <dbReference type="ARBA" id="ARBA00022741"/>
    </source>
</evidence>
<dbReference type="InterPro" id="IPR027417">
    <property type="entry name" value="P-loop_NTPase"/>
</dbReference>
<gene>
    <name evidence="9" type="ORF">FEZ63_06740</name>
</gene>
<dbReference type="PANTHER" id="PTHR43166:SF35">
    <property type="entry name" value="L-CYSTINE IMPORT ATP-BINDING PROTEIN TCYN"/>
    <property type="match status" value="1"/>
</dbReference>
<dbReference type="AlphaFoldDB" id="A0A5N3PEB9"/>
<keyword evidence="3" id="KW-0813">Transport</keyword>
<accession>A0A5N3PEB9</accession>
<dbReference type="CDD" id="cd03262">
    <property type="entry name" value="ABC_HisP_GlnQ"/>
    <property type="match status" value="1"/>
</dbReference>
<dbReference type="Pfam" id="PF00005">
    <property type="entry name" value="ABC_tran"/>
    <property type="match status" value="1"/>
</dbReference>
<feature type="domain" description="ABC transporter" evidence="8">
    <location>
        <begin position="5"/>
        <end position="249"/>
    </location>
</feature>
<dbReference type="InterPro" id="IPR003439">
    <property type="entry name" value="ABC_transporter-like_ATP-bd"/>
</dbReference>
<dbReference type="SUPFAM" id="SSF52540">
    <property type="entry name" value="P-loop containing nucleoside triphosphate hydrolases"/>
    <property type="match status" value="1"/>
</dbReference>
<keyword evidence="5" id="KW-0547">Nucleotide-binding</keyword>
<protein>
    <submittedName>
        <fullName evidence="9">Amino acid ABC transporter ATP-binding protein</fullName>
    </submittedName>
</protein>
<keyword evidence="4" id="KW-1003">Cell membrane</keyword>
<dbReference type="SMART" id="SM00382">
    <property type="entry name" value="AAA"/>
    <property type="match status" value="1"/>
</dbReference>
<proteinExistence type="inferred from homology"/>
<evidence type="ECO:0000256" key="2">
    <source>
        <dbReference type="ARBA" id="ARBA00005417"/>
    </source>
</evidence>
<dbReference type="OrthoDB" id="9802264at2"/>
<dbReference type="GO" id="GO:0005886">
    <property type="term" value="C:plasma membrane"/>
    <property type="evidence" value="ECO:0007669"/>
    <property type="project" value="UniProtKB-SubCell"/>
</dbReference>
<comment type="subcellular location">
    <subcellularLocation>
        <location evidence="1">Cell membrane</location>
        <topology evidence="1">Peripheral membrane protein</topology>
    </subcellularLocation>
</comment>
<reference evidence="9 10" key="1">
    <citation type="journal article" date="2019" name="Microorganisms">
        <title>Genome Insights into the Novel Species Microvirga brassicacearum, a Rapeseed Endophyte with Biotechnological Potential.</title>
        <authorList>
            <person name="Jimenez-Gomez A."/>
            <person name="Saati-Santamaria Z."/>
            <person name="Igual J.M."/>
            <person name="Rivas R."/>
            <person name="Mateos P.F."/>
            <person name="Garcia-Fraile P."/>
        </authorList>
    </citation>
    <scope>NUCLEOTIDE SEQUENCE [LARGE SCALE GENOMIC DNA]</scope>
    <source>
        <strain evidence="9 10">CDVBN77</strain>
    </source>
</reference>
<evidence type="ECO:0000313" key="9">
    <source>
        <dbReference type="EMBL" id="KAB0268059.1"/>
    </source>
</evidence>
<dbReference type="InterPro" id="IPR050086">
    <property type="entry name" value="MetN_ABC_transporter-like"/>
</dbReference>
<dbReference type="InterPro" id="IPR030679">
    <property type="entry name" value="ABC_ATPase_HisP-typ"/>
</dbReference>
<evidence type="ECO:0000256" key="7">
    <source>
        <dbReference type="ARBA" id="ARBA00023136"/>
    </source>
</evidence>